<dbReference type="InterPro" id="IPR032694">
    <property type="entry name" value="CopC/D"/>
</dbReference>
<feature type="domain" description="Copper resistance protein D" evidence="7">
    <location>
        <begin position="188"/>
        <end position="286"/>
    </location>
</feature>
<dbReference type="RefSeq" id="WP_168362563.1">
    <property type="nucleotide sequence ID" value="NZ_CP033622.1"/>
</dbReference>
<feature type="transmembrane region" description="Helical" evidence="6">
    <location>
        <begin position="154"/>
        <end position="174"/>
    </location>
</feature>
<dbReference type="PANTHER" id="PTHR34820">
    <property type="entry name" value="INNER MEMBRANE PROTEIN YEBZ"/>
    <property type="match status" value="1"/>
</dbReference>
<comment type="similarity">
    <text evidence="6">Belongs to the CopD family.</text>
</comment>
<dbReference type="NCBIfam" id="NF033808">
    <property type="entry name" value="copper_CopD"/>
    <property type="match status" value="1"/>
</dbReference>
<dbReference type="PANTHER" id="PTHR34820:SF4">
    <property type="entry name" value="INNER MEMBRANE PROTEIN YEBZ"/>
    <property type="match status" value="1"/>
</dbReference>
<keyword evidence="2 6" id="KW-1003">Cell membrane</keyword>
<feature type="transmembrane region" description="Helical" evidence="6">
    <location>
        <begin position="223"/>
        <end position="245"/>
    </location>
</feature>
<sequence>MLLEAVYAALRIGHFSSLMLLVGATCYCRLLSPQTYRAQLALRLSGVMVFSSIVAVLTAVGILAAQTGLMSGDWRNIGDVSTWYAVLGTRFGMLWVWQPVLALITCVMVFWRCAGWLSGVLMSGVAQLCGMAWVGHAAMLEGWPGVVHGLSQTVHLLSVTFWVGGLAPLLPVLRDAQRVSARDDAILAMMRFSRFGHLAVALAILTGLVNARLILGWPLPPFGVYSTLLAVKVLLVAAMVLLALFNRYWVVPRFQHAGHAAYGYFLRLTIAELLLSVLVVGLVSVLATLSPA</sequence>
<keyword evidence="3 6" id="KW-0812">Transmembrane</keyword>
<evidence type="ECO:0000313" key="8">
    <source>
        <dbReference type="EMBL" id="QIZ51285.1"/>
    </source>
</evidence>
<name>A0AAE6Z0S0_9GAMM</name>
<dbReference type="GO" id="GO:0046688">
    <property type="term" value="P:response to copper ion"/>
    <property type="evidence" value="ECO:0007669"/>
    <property type="project" value="UniProtKB-UniRule"/>
</dbReference>
<keyword evidence="6" id="KW-0186">Copper</keyword>
<feature type="transmembrane region" description="Helical" evidence="6">
    <location>
        <begin position="83"/>
        <end position="107"/>
    </location>
</feature>
<keyword evidence="4 6" id="KW-1133">Transmembrane helix</keyword>
<comment type="function">
    <text evidence="6">Involved in copper resistance.</text>
</comment>
<organism evidence="8 9">
    <name type="scientific">Dickeya zeae</name>
    <dbReference type="NCBI Taxonomy" id="204042"/>
    <lineage>
        <taxon>Bacteria</taxon>
        <taxon>Pseudomonadati</taxon>
        <taxon>Pseudomonadota</taxon>
        <taxon>Gammaproteobacteria</taxon>
        <taxon>Enterobacterales</taxon>
        <taxon>Pectobacteriaceae</taxon>
        <taxon>Dickeya</taxon>
    </lineage>
</organism>
<evidence type="ECO:0000256" key="2">
    <source>
        <dbReference type="ARBA" id="ARBA00022475"/>
    </source>
</evidence>
<dbReference type="Proteomes" id="UP000500801">
    <property type="component" value="Chromosome"/>
</dbReference>
<feature type="transmembrane region" description="Helical" evidence="6">
    <location>
        <begin position="195"/>
        <end position="217"/>
    </location>
</feature>
<feature type="transmembrane region" description="Helical" evidence="6">
    <location>
        <begin position="40"/>
        <end position="63"/>
    </location>
</feature>
<gene>
    <name evidence="8" type="ORF">DWG24_11170</name>
</gene>
<feature type="transmembrane region" description="Helical" evidence="6">
    <location>
        <begin position="6"/>
        <end position="28"/>
    </location>
</feature>
<evidence type="ECO:0000256" key="6">
    <source>
        <dbReference type="RuleBase" id="RU369037"/>
    </source>
</evidence>
<dbReference type="Pfam" id="PF05425">
    <property type="entry name" value="CopD"/>
    <property type="match status" value="1"/>
</dbReference>
<evidence type="ECO:0000313" key="9">
    <source>
        <dbReference type="Proteomes" id="UP000500801"/>
    </source>
</evidence>
<evidence type="ECO:0000259" key="7">
    <source>
        <dbReference type="Pfam" id="PF05425"/>
    </source>
</evidence>
<accession>A0AAE6Z0S0</accession>
<dbReference type="InterPro" id="IPR047689">
    <property type="entry name" value="CopD"/>
</dbReference>
<evidence type="ECO:0000256" key="4">
    <source>
        <dbReference type="ARBA" id="ARBA00022989"/>
    </source>
</evidence>
<protein>
    <recommendedName>
        <fullName evidence="6">Copper resistance protein D</fullName>
    </recommendedName>
</protein>
<evidence type="ECO:0000256" key="5">
    <source>
        <dbReference type="ARBA" id="ARBA00023136"/>
    </source>
</evidence>
<evidence type="ECO:0000256" key="1">
    <source>
        <dbReference type="ARBA" id="ARBA00004651"/>
    </source>
</evidence>
<dbReference type="GO" id="GO:0005886">
    <property type="term" value="C:plasma membrane"/>
    <property type="evidence" value="ECO:0007669"/>
    <property type="project" value="UniProtKB-SubCell"/>
</dbReference>
<comment type="subcellular location">
    <subcellularLocation>
        <location evidence="6">Cell inner membrane</location>
        <topology evidence="6">Multi-pass membrane protein</topology>
    </subcellularLocation>
    <subcellularLocation>
        <location evidence="1">Cell membrane</location>
        <topology evidence="1">Multi-pass membrane protein</topology>
    </subcellularLocation>
</comment>
<evidence type="ECO:0000256" key="3">
    <source>
        <dbReference type="ARBA" id="ARBA00022692"/>
    </source>
</evidence>
<proteinExistence type="inferred from homology"/>
<keyword evidence="5 6" id="KW-0472">Membrane</keyword>
<dbReference type="GO" id="GO:0006825">
    <property type="term" value="P:copper ion transport"/>
    <property type="evidence" value="ECO:0007669"/>
    <property type="project" value="InterPro"/>
</dbReference>
<keyword evidence="6" id="KW-0997">Cell inner membrane</keyword>
<dbReference type="AlphaFoldDB" id="A0AAE6Z0S0"/>
<feature type="transmembrane region" description="Helical" evidence="6">
    <location>
        <begin position="265"/>
        <end position="289"/>
    </location>
</feature>
<dbReference type="EMBL" id="CP033622">
    <property type="protein sequence ID" value="QIZ51285.1"/>
    <property type="molecule type" value="Genomic_DNA"/>
</dbReference>
<feature type="transmembrane region" description="Helical" evidence="6">
    <location>
        <begin position="114"/>
        <end position="134"/>
    </location>
</feature>
<dbReference type="InterPro" id="IPR008457">
    <property type="entry name" value="Cu-R_CopD_dom"/>
</dbReference>
<reference evidence="8 9" key="1">
    <citation type="submission" date="2018-11" db="EMBL/GenBank/DDBJ databases">
        <title>Complete genome sequence of Dickeya zeae strain CE1 infecting Canna edulis Ker-Gawl. in China.</title>
        <authorList>
            <person name="Zhang J."/>
            <person name="Lin B."/>
            <person name="Shen H."/>
            <person name="Jiang S."/>
            <person name="Pu X."/>
            <person name="Sun D."/>
        </authorList>
    </citation>
    <scope>NUCLEOTIDE SEQUENCE [LARGE SCALE GENOMIC DNA]</scope>
    <source>
        <strain evidence="8 9">CE1</strain>
    </source>
</reference>